<dbReference type="Pfam" id="PF00571">
    <property type="entry name" value="CBS"/>
    <property type="match status" value="1"/>
</dbReference>
<feature type="transmembrane region" description="Helical" evidence="13">
    <location>
        <begin position="240"/>
        <end position="261"/>
    </location>
</feature>
<dbReference type="RefSeq" id="XP_005938686.1">
    <property type="nucleotide sequence ID" value="XM_005938624.2"/>
</dbReference>
<feature type="transmembrane region" description="Helical" evidence="13">
    <location>
        <begin position="182"/>
        <end position="206"/>
    </location>
</feature>
<dbReference type="Proteomes" id="UP000264840">
    <property type="component" value="Unplaced"/>
</dbReference>
<keyword evidence="9 11" id="KW-0129">CBS domain</keyword>
<accession>A0A3Q2WD36</accession>
<comment type="subcellular location">
    <subcellularLocation>
        <location evidence="1 13">Cell membrane</location>
        <topology evidence="1 13">Multi-pass membrane protein</topology>
    </subcellularLocation>
</comment>
<keyword evidence="3" id="KW-0813">Transport</keyword>
<feature type="chain" id="PRO_5018557357" description="Metal transporter" evidence="15">
    <location>
        <begin position="23"/>
        <end position="794"/>
    </location>
</feature>
<protein>
    <recommendedName>
        <fullName evidence="13">Metal transporter</fullName>
    </recommendedName>
</protein>
<evidence type="ECO:0000256" key="7">
    <source>
        <dbReference type="ARBA" id="ARBA00022989"/>
    </source>
</evidence>
<dbReference type="PROSITE" id="PS50042">
    <property type="entry name" value="CNMP_BINDING_3"/>
    <property type="match status" value="1"/>
</dbReference>
<keyword evidence="15" id="KW-0732">Signal</keyword>
<dbReference type="GO" id="GO:0015095">
    <property type="term" value="F:magnesium ion transmembrane transporter activity"/>
    <property type="evidence" value="ECO:0007669"/>
    <property type="project" value="TreeGrafter"/>
</dbReference>
<dbReference type="FunFam" id="3.10.580.10:FF:000001">
    <property type="entry name" value="Putative metal transporter CNNM3 isoform 2"/>
    <property type="match status" value="1"/>
</dbReference>
<feature type="domain" description="Cyclic nucleotide-binding" evidence="16">
    <location>
        <begin position="583"/>
        <end position="644"/>
    </location>
</feature>
<evidence type="ECO:0000256" key="2">
    <source>
        <dbReference type="ARBA" id="ARBA00010484"/>
    </source>
</evidence>
<evidence type="ECO:0000259" key="18">
    <source>
        <dbReference type="PROSITE" id="PS51846"/>
    </source>
</evidence>
<dbReference type="Pfam" id="PF01595">
    <property type="entry name" value="CNNM"/>
    <property type="match status" value="1"/>
</dbReference>
<evidence type="ECO:0000256" key="10">
    <source>
        <dbReference type="ARBA" id="ARBA00023136"/>
    </source>
</evidence>
<dbReference type="InterPro" id="IPR002550">
    <property type="entry name" value="CNNM"/>
</dbReference>
<organism evidence="19 20">
    <name type="scientific">Haplochromis burtoni</name>
    <name type="common">Burton's mouthbrooder</name>
    <name type="synonym">Chromis burtoni</name>
    <dbReference type="NCBI Taxonomy" id="8153"/>
    <lineage>
        <taxon>Eukaryota</taxon>
        <taxon>Metazoa</taxon>
        <taxon>Chordata</taxon>
        <taxon>Craniata</taxon>
        <taxon>Vertebrata</taxon>
        <taxon>Euteleostomi</taxon>
        <taxon>Actinopterygii</taxon>
        <taxon>Neopterygii</taxon>
        <taxon>Teleostei</taxon>
        <taxon>Neoteleostei</taxon>
        <taxon>Acanthomorphata</taxon>
        <taxon>Ovalentaria</taxon>
        <taxon>Cichlomorphae</taxon>
        <taxon>Cichliformes</taxon>
        <taxon>Cichlidae</taxon>
        <taxon>African cichlids</taxon>
        <taxon>Pseudocrenilabrinae</taxon>
        <taxon>Haplochromini</taxon>
        <taxon>Haplochromis</taxon>
    </lineage>
</organism>
<feature type="transmembrane region" description="Helical" evidence="13">
    <location>
        <begin position="298"/>
        <end position="318"/>
    </location>
</feature>
<keyword evidence="4" id="KW-1003">Cell membrane</keyword>
<dbReference type="InterPro" id="IPR045095">
    <property type="entry name" value="ACDP"/>
</dbReference>
<name>A0A3Q2WD36_HAPBU</name>
<evidence type="ECO:0000256" key="3">
    <source>
        <dbReference type="ARBA" id="ARBA00022448"/>
    </source>
</evidence>
<dbReference type="SUPFAM" id="SSF51206">
    <property type="entry name" value="cAMP-binding domain-like"/>
    <property type="match status" value="1"/>
</dbReference>
<keyword evidence="20" id="KW-1185">Reference proteome</keyword>
<dbReference type="GeneTree" id="ENSGT00940000156317"/>
<evidence type="ECO:0000256" key="6">
    <source>
        <dbReference type="ARBA" id="ARBA00022737"/>
    </source>
</evidence>
<dbReference type="PROSITE" id="PS51371">
    <property type="entry name" value="CBS"/>
    <property type="match status" value="1"/>
</dbReference>
<keyword evidence="10 12" id="KW-0472">Membrane</keyword>
<reference evidence="19" key="1">
    <citation type="submission" date="2025-08" db="UniProtKB">
        <authorList>
            <consortium name="Ensembl"/>
        </authorList>
    </citation>
    <scope>IDENTIFICATION</scope>
</reference>
<feature type="domain" description="CNNM transmembrane" evidence="18">
    <location>
        <begin position="178"/>
        <end position="358"/>
    </location>
</feature>
<keyword evidence="8" id="KW-0406">Ion transport</keyword>
<feature type="signal peptide" evidence="15">
    <location>
        <begin position="1"/>
        <end position="22"/>
    </location>
</feature>
<evidence type="ECO:0000256" key="1">
    <source>
        <dbReference type="ARBA" id="ARBA00004651"/>
    </source>
</evidence>
<evidence type="ECO:0000256" key="4">
    <source>
        <dbReference type="ARBA" id="ARBA00022475"/>
    </source>
</evidence>
<evidence type="ECO:0000313" key="19">
    <source>
        <dbReference type="Ensembl" id="ENSHBUP00000022895.1"/>
    </source>
</evidence>
<dbReference type="Ensembl" id="ENSHBUT00000012476.1">
    <property type="protein sequence ID" value="ENSHBUP00000022895.1"/>
    <property type="gene ID" value="ENSHBUG00000003429.1"/>
</dbReference>
<sequence>MAMDSSGWGFTLTLFVFSYVFATRLVEASVSGSRETTRILGMRLEKSDKPAETTERGDIQVTEGSDISLRVYGLHLFPNSSDIIGFGKLFVSNKEDDDFSDKWLNRTCPKDQNDIDIRGPMKVNDENTSGTVSLSIKQLRKNEMVKVFGLCVLDARDQKWYLMDEEDGRLRVVEAKKSLLPIWLQIILICFLLVLSGMFSGLNLGLMALDPMELRIVQNCGTEKEKKYARKIEPIRRKGNYLLCSLLLGNVLVNTTLTILLDDLTKSGVGAVVASTVGIVIFGEIVPQALCSRHGLAVGANTIVLTKLFMLLTFPLSWPISKLLDCVLGQEIGTVYNREKLVEMLKVTEPYNDLVKEELNMIQGALELRTKTVEDVMTPINNCFMIHSDAVLDFNTMSEIMESGYTRIPVYEDERSNIVDILFVKDLAFVDPDDCTTLKTITKFYNHPVHFVFHDTKLDAMLEEFKKGKSHLAIVQKVNNEGEGDPFYEVLGLVTLEDVIEEIIKSEILDESDLYTDNRTRKKVAPNKNKRDFSAFKHESESKVKISPQLLLAAHRFLATEVSLFNPSQISDKVLLRILRHPDVIQEIKFNENDKRSSHHYIYQRGKPVDYFILILQGRVEVEAGNENMKFETGPFSYYGIMALSAPTLEFRSPSHISGLNRTASMSGADRMESLSVSGSNSQLNNSIPMQQYIPDFYVRALTDLQFAKITRAQYQNGLMASRLDSTPQSPESSHNTIRMDQTPPTTIGNTTITDLGADSTPTENGPDETTLLLLNEQNSPHTGNHHSQVENRI</sequence>
<feature type="domain" description="CBS" evidence="17">
    <location>
        <begin position="445"/>
        <end position="511"/>
    </location>
</feature>
<dbReference type="InterPro" id="IPR000644">
    <property type="entry name" value="CBS_dom"/>
</dbReference>
<keyword evidence="7 12" id="KW-1133">Transmembrane helix</keyword>
<dbReference type="GO" id="GO:0010960">
    <property type="term" value="P:magnesium ion homeostasis"/>
    <property type="evidence" value="ECO:0007669"/>
    <property type="project" value="InterPro"/>
</dbReference>
<evidence type="ECO:0000256" key="15">
    <source>
        <dbReference type="SAM" id="SignalP"/>
    </source>
</evidence>
<dbReference type="CDD" id="cd04590">
    <property type="entry name" value="CBS_pair_CorC_HlyC_assoc"/>
    <property type="match status" value="1"/>
</dbReference>
<evidence type="ECO:0000256" key="9">
    <source>
        <dbReference type="ARBA" id="ARBA00023122"/>
    </source>
</evidence>
<dbReference type="InterPro" id="IPR057492">
    <property type="entry name" value="Ig_CNNM1/2/4_N"/>
</dbReference>
<comment type="function">
    <text evidence="13">Metal transporter.</text>
</comment>
<comment type="similarity">
    <text evidence="2 13">Belongs to the ACDP family.</text>
</comment>
<dbReference type="InterPro" id="IPR014710">
    <property type="entry name" value="RmlC-like_jellyroll"/>
</dbReference>
<dbReference type="InterPro" id="IPR000595">
    <property type="entry name" value="cNMP-bd_dom"/>
</dbReference>
<dbReference type="OMA" id="TRIFGMR"/>
<dbReference type="AlphaFoldDB" id="A0A3Q2WD36"/>
<evidence type="ECO:0000256" key="5">
    <source>
        <dbReference type="ARBA" id="ARBA00022692"/>
    </source>
</evidence>
<dbReference type="STRING" id="8153.ENSHBUP00000022895"/>
<dbReference type="Gene3D" id="2.60.120.10">
    <property type="entry name" value="Jelly Rolls"/>
    <property type="match status" value="1"/>
</dbReference>
<dbReference type="PANTHER" id="PTHR12064">
    <property type="entry name" value="METAL TRANSPORTER CNNM"/>
    <property type="match status" value="1"/>
</dbReference>
<reference evidence="19" key="2">
    <citation type="submission" date="2025-09" db="UniProtKB">
        <authorList>
            <consortium name="Ensembl"/>
        </authorList>
    </citation>
    <scope>IDENTIFICATION</scope>
</reference>
<keyword evidence="5 12" id="KW-0812">Transmembrane</keyword>
<dbReference type="Gene3D" id="3.10.580.10">
    <property type="entry name" value="CBS-domain"/>
    <property type="match status" value="1"/>
</dbReference>
<dbReference type="Pfam" id="PF25562">
    <property type="entry name" value="CNBH_CNNM2_C"/>
    <property type="match status" value="1"/>
</dbReference>
<dbReference type="SUPFAM" id="SSF54631">
    <property type="entry name" value="CBS-domain pair"/>
    <property type="match status" value="1"/>
</dbReference>
<feature type="compositionally biased region" description="Polar residues" evidence="14">
    <location>
        <begin position="723"/>
        <end position="740"/>
    </location>
</feature>
<evidence type="ECO:0000259" key="17">
    <source>
        <dbReference type="PROSITE" id="PS51371"/>
    </source>
</evidence>
<evidence type="ECO:0000256" key="8">
    <source>
        <dbReference type="ARBA" id="ARBA00023065"/>
    </source>
</evidence>
<dbReference type="InterPro" id="IPR046342">
    <property type="entry name" value="CBS_dom_sf"/>
</dbReference>
<dbReference type="OrthoDB" id="5353557at2759"/>
<keyword evidence="6" id="KW-0677">Repeat</keyword>
<dbReference type="GO" id="GO:0005886">
    <property type="term" value="C:plasma membrane"/>
    <property type="evidence" value="ECO:0007669"/>
    <property type="project" value="UniProtKB-SubCell"/>
</dbReference>
<feature type="compositionally biased region" description="Low complexity" evidence="14">
    <location>
        <begin position="743"/>
        <end position="754"/>
    </location>
</feature>
<proteinExistence type="inferred from homology"/>
<dbReference type="Pfam" id="PF25511">
    <property type="entry name" value="Ig_CNNM4_N"/>
    <property type="match status" value="1"/>
</dbReference>
<dbReference type="InterPro" id="IPR018490">
    <property type="entry name" value="cNMP-bd_dom_sf"/>
</dbReference>
<dbReference type="PANTHER" id="PTHR12064:SF26">
    <property type="entry name" value="METAL TRANSPORTER CNNM4"/>
    <property type="match status" value="1"/>
</dbReference>
<evidence type="ECO:0000256" key="13">
    <source>
        <dbReference type="RuleBase" id="RU369091"/>
    </source>
</evidence>
<feature type="transmembrane region" description="Helical" evidence="13">
    <location>
        <begin position="267"/>
        <end position="286"/>
    </location>
</feature>
<dbReference type="PROSITE" id="PS51846">
    <property type="entry name" value="CNNM"/>
    <property type="match status" value="1"/>
</dbReference>
<dbReference type="GeneID" id="102311726"/>
<evidence type="ECO:0000256" key="12">
    <source>
        <dbReference type="PROSITE-ProRule" id="PRU01193"/>
    </source>
</evidence>
<feature type="region of interest" description="Disordered" evidence="14">
    <location>
        <begin position="723"/>
        <end position="769"/>
    </location>
</feature>
<dbReference type="InterPro" id="IPR044751">
    <property type="entry name" value="Ion_transp-like_CBS"/>
</dbReference>
<evidence type="ECO:0000256" key="14">
    <source>
        <dbReference type="SAM" id="MobiDB-lite"/>
    </source>
</evidence>
<evidence type="ECO:0000256" key="11">
    <source>
        <dbReference type="PROSITE-ProRule" id="PRU00703"/>
    </source>
</evidence>
<evidence type="ECO:0000313" key="20">
    <source>
        <dbReference type="Proteomes" id="UP000264840"/>
    </source>
</evidence>
<dbReference type="GO" id="GO:0015081">
    <property type="term" value="F:sodium ion transmembrane transporter activity"/>
    <property type="evidence" value="ECO:0007669"/>
    <property type="project" value="TreeGrafter"/>
</dbReference>
<evidence type="ECO:0000259" key="16">
    <source>
        <dbReference type="PROSITE" id="PS50042"/>
    </source>
</evidence>